<dbReference type="MEROPS" id="C97.002"/>
<dbReference type="InParanoid" id="B4MA36"/>
<dbReference type="eggNOG" id="KOG0324">
    <property type="taxonomic scope" value="Eukaryota"/>
</dbReference>
<keyword evidence="3" id="KW-0378">Hydrolase</keyword>
<sequence>MSMFFNRMPLLNCFSGPTESCEELLPLSAGSSKEPVIINVYDLFSINEYVVPLGLGIFHTGVQVYGTEYTYGGHSLSNTGIFEMPPRSAEQELGEHFHYRQSIQLGHTHFTRDEVHRIVEQLGWQFTGNSYHLTNNNCNHFTDSMARILCGRQIPGWINRLAYFVGCVPFLERCLPPEWLTPM</sequence>
<gene>
    <name evidence="5" type="primary">Dvir\GJ15744</name>
    <name evidence="5" type="ORF">Dvir_GJ15744</name>
</gene>
<dbReference type="GO" id="GO:0016579">
    <property type="term" value="P:protein deubiquitination"/>
    <property type="evidence" value="ECO:0007669"/>
    <property type="project" value="TreeGrafter"/>
</dbReference>
<dbReference type="PANTHER" id="PTHR12378:SF80">
    <property type="entry name" value="IP06716P-RELATED"/>
    <property type="match status" value="1"/>
</dbReference>
<protein>
    <recommendedName>
        <fullName evidence="4">PPPDE domain-containing protein</fullName>
    </recommendedName>
</protein>
<dbReference type="Proteomes" id="UP000008792">
    <property type="component" value="Unassembled WGS sequence"/>
</dbReference>
<dbReference type="SMR" id="B4MA36"/>
<dbReference type="GO" id="GO:0101005">
    <property type="term" value="F:deubiquitinase activity"/>
    <property type="evidence" value="ECO:0007669"/>
    <property type="project" value="TreeGrafter"/>
</dbReference>
<dbReference type="AlphaFoldDB" id="B4MA36"/>
<evidence type="ECO:0000256" key="3">
    <source>
        <dbReference type="ARBA" id="ARBA00022801"/>
    </source>
</evidence>
<dbReference type="HOGENOM" id="CLU_069001_5_1_1"/>
<keyword evidence="2" id="KW-0645">Protease</keyword>
<reference evidence="5 6" key="1">
    <citation type="journal article" date="2007" name="Nature">
        <title>Evolution of genes and genomes on the Drosophila phylogeny.</title>
        <authorList>
            <consortium name="Drosophila 12 Genomes Consortium"/>
            <person name="Clark A.G."/>
            <person name="Eisen M.B."/>
            <person name="Smith D.R."/>
            <person name="Bergman C.M."/>
            <person name="Oliver B."/>
            <person name="Markow T.A."/>
            <person name="Kaufman T.C."/>
            <person name="Kellis M."/>
            <person name="Gelbart W."/>
            <person name="Iyer V.N."/>
            <person name="Pollard D.A."/>
            <person name="Sackton T.B."/>
            <person name="Larracuente A.M."/>
            <person name="Singh N.D."/>
            <person name="Abad J.P."/>
            <person name="Abt D.N."/>
            <person name="Adryan B."/>
            <person name="Aguade M."/>
            <person name="Akashi H."/>
            <person name="Anderson W.W."/>
            <person name="Aquadro C.F."/>
            <person name="Ardell D.H."/>
            <person name="Arguello R."/>
            <person name="Artieri C.G."/>
            <person name="Barbash D.A."/>
            <person name="Barker D."/>
            <person name="Barsanti P."/>
            <person name="Batterham P."/>
            <person name="Batzoglou S."/>
            <person name="Begun D."/>
            <person name="Bhutkar A."/>
            <person name="Blanco E."/>
            <person name="Bosak S.A."/>
            <person name="Bradley R.K."/>
            <person name="Brand A.D."/>
            <person name="Brent M.R."/>
            <person name="Brooks A.N."/>
            <person name="Brown R.H."/>
            <person name="Butlin R.K."/>
            <person name="Caggese C."/>
            <person name="Calvi B.R."/>
            <person name="Bernardo de Carvalho A."/>
            <person name="Caspi A."/>
            <person name="Castrezana S."/>
            <person name="Celniker S.E."/>
            <person name="Chang J.L."/>
            <person name="Chapple C."/>
            <person name="Chatterji S."/>
            <person name="Chinwalla A."/>
            <person name="Civetta A."/>
            <person name="Clifton S.W."/>
            <person name="Comeron J.M."/>
            <person name="Costello J.C."/>
            <person name="Coyne J.A."/>
            <person name="Daub J."/>
            <person name="David R.G."/>
            <person name="Delcher A.L."/>
            <person name="Delehaunty K."/>
            <person name="Do C.B."/>
            <person name="Ebling H."/>
            <person name="Edwards K."/>
            <person name="Eickbush T."/>
            <person name="Evans J.D."/>
            <person name="Filipski A."/>
            <person name="Findeiss S."/>
            <person name="Freyhult E."/>
            <person name="Fulton L."/>
            <person name="Fulton R."/>
            <person name="Garcia A.C."/>
            <person name="Gardiner A."/>
            <person name="Garfield D.A."/>
            <person name="Garvin B.E."/>
            <person name="Gibson G."/>
            <person name="Gilbert D."/>
            <person name="Gnerre S."/>
            <person name="Godfrey J."/>
            <person name="Good R."/>
            <person name="Gotea V."/>
            <person name="Gravely B."/>
            <person name="Greenberg A.J."/>
            <person name="Griffiths-Jones S."/>
            <person name="Gross S."/>
            <person name="Guigo R."/>
            <person name="Gustafson E.A."/>
            <person name="Haerty W."/>
            <person name="Hahn M.W."/>
            <person name="Halligan D.L."/>
            <person name="Halpern A.L."/>
            <person name="Halter G.M."/>
            <person name="Han M.V."/>
            <person name="Heger A."/>
            <person name="Hillier L."/>
            <person name="Hinrichs A.S."/>
            <person name="Holmes I."/>
            <person name="Hoskins R.A."/>
            <person name="Hubisz M.J."/>
            <person name="Hultmark D."/>
            <person name="Huntley M.A."/>
            <person name="Jaffe D.B."/>
            <person name="Jagadeeshan S."/>
            <person name="Jeck W.R."/>
            <person name="Johnson J."/>
            <person name="Jones C.D."/>
            <person name="Jordan W.C."/>
            <person name="Karpen G.H."/>
            <person name="Kataoka E."/>
            <person name="Keightley P.D."/>
            <person name="Kheradpour P."/>
            <person name="Kirkness E.F."/>
            <person name="Koerich L.B."/>
            <person name="Kristiansen K."/>
            <person name="Kudrna D."/>
            <person name="Kulathinal R.J."/>
            <person name="Kumar S."/>
            <person name="Kwok R."/>
            <person name="Lander E."/>
            <person name="Langley C.H."/>
            <person name="Lapoint R."/>
            <person name="Lazzaro B.P."/>
            <person name="Lee S.J."/>
            <person name="Levesque L."/>
            <person name="Li R."/>
            <person name="Lin C.F."/>
            <person name="Lin M.F."/>
            <person name="Lindblad-Toh K."/>
            <person name="Llopart A."/>
            <person name="Long M."/>
            <person name="Low L."/>
            <person name="Lozovsky E."/>
            <person name="Lu J."/>
            <person name="Luo M."/>
            <person name="Machado C.A."/>
            <person name="Makalowski W."/>
            <person name="Marzo M."/>
            <person name="Matsuda M."/>
            <person name="Matzkin L."/>
            <person name="McAllister B."/>
            <person name="McBride C.S."/>
            <person name="McKernan B."/>
            <person name="McKernan K."/>
            <person name="Mendez-Lago M."/>
            <person name="Minx P."/>
            <person name="Mollenhauer M.U."/>
            <person name="Montooth K."/>
            <person name="Mount S.M."/>
            <person name="Mu X."/>
            <person name="Myers E."/>
            <person name="Negre B."/>
            <person name="Newfeld S."/>
            <person name="Nielsen R."/>
            <person name="Noor M.A."/>
            <person name="O'Grady P."/>
            <person name="Pachter L."/>
            <person name="Papaceit M."/>
            <person name="Parisi M.J."/>
            <person name="Parisi M."/>
            <person name="Parts L."/>
            <person name="Pedersen J.S."/>
            <person name="Pesole G."/>
            <person name="Phillippy A.M."/>
            <person name="Ponting C.P."/>
            <person name="Pop M."/>
            <person name="Porcelli D."/>
            <person name="Powell J.R."/>
            <person name="Prohaska S."/>
            <person name="Pruitt K."/>
            <person name="Puig M."/>
            <person name="Quesneville H."/>
            <person name="Ram K.R."/>
            <person name="Rand D."/>
            <person name="Rasmussen M.D."/>
            <person name="Reed L.K."/>
            <person name="Reenan R."/>
            <person name="Reily A."/>
            <person name="Remington K.A."/>
            <person name="Rieger T.T."/>
            <person name="Ritchie M.G."/>
            <person name="Robin C."/>
            <person name="Rogers Y.H."/>
            <person name="Rohde C."/>
            <person name="Rozas J."/>
            <person name="Rubenfield M.J."/>
            <person name="Ruiz A."/>
            <person name="Russo S."/>
            <person name="Salzberg S.L."/>
            <person name="Sanchez-Gracia A."/>
            <person name="Saranga D.J."/>
            <person name="Sato H."/>
            <person name="Schaeffer S.W."/>
            <person name="Schatz M.C."/>
            <person name="Schlenke T."/>
            <person name="Schwartz R."/>
            <person name="Segarra C."/>
            <person name="Singh R.S."/>
            <person name="Sirot L."/>
            <person name="Sirota M."/>
            <person name="Sisneros N.B."/>
            <person name="Smith C.D."/>
            <person name="Smith T.F."/>
            <person name="Spieth J."/>
            <person name="Stage D.E."/>
            <person name="Stark A."/>
            <person name="Stephan W."/>
            <person name="Strausberg R.L."/>
            <person name="Strempel S."/>
            <person name="Sturgill D."/>
            <person name="Sutton G."/>
            <person name="Sutton G.G."/>
            <person name="Tao W."/>
            <person name="Teichmann S."/>
            <person name="Tobari Y.N."/>
            <person name="Tomimura Y."/>
            <person name="Tsolas J.M."/>
            <person name="Valente V.L."/>
            <person name="Venter E."/>
            <person name="Venter J.C."/>
            <person name="Vicario S."/>
            <person name="Vieira F.G."/>
            <person name="Vilella A.J."/>
            <person name="Villasante A."/>
            <person name="Walenz B."/>
            <person name="Wang J."/>
            <person name="Wasserman M."/>
            <person name="Watts T."/>
            <person name="Wilson D."/>
            <person name="Wilson R.K."/>
            <person name="Wing R.A."/>
            <person name="Wolfner M.F."/>
            <person name="Wong A."/>
            <person name="Wong G.K."/>
            <person name="Wu C.I."/>
            <person name="Wu G."/>
            <person name="Yamamoto D."/>
            <person name="Yang H.P."/>
            <person name="Yang S.P."/>
            <person name="Yorke J.A."/>
            <person name="Yoshida K."/>
            <person name="Zdobnov E."/>
            <person name="Zhang P."/>
            <person name="Zhang Y."/>
            <person name="Zimin A.V."/>
            <person name="Baldwin J."/>
            <person name="Abdouelleil A."/>
            <person name="Abdulkadir J."/>
            <person name="Abebe A."/>
            <person name="Abera B."/>
            <person name="Abreu J."/>
            <person name="Acer S.C."/>
            <person name="Aftuck L."/>
            <person name="Alexander A."/>
            <person name="An P."/>
            <person name="Anderson E."/>
            <person name="Anderson S."/>
            <person name="Arachi H."/>
            <person name="Azer M."/>
            <person name="Bachantsang P."/>
            <person name="Barry A."/>
            <person name="Bayul T."/>
            <person name="Berlin A."/>
            <person name="Bessette D."/>
            <person name="Bloom T."/>
            <person name="Blye J."/>
            <person name="Boguslavskiy L."/>
            <person name="Bonnet C."/>
            <person name="Boukhgalter B."/>
            <person name="Bourzgui I."/>
            <person name="Brown A."/>
            <person name="Cahill P."/>
            <person name="Channer S."/>
            <person name="Cheshatsang Y."/>
            <person name="Chuda L."/>
            <person name="Citroen M."/>
            <person name="Collymore A."/>
            <person name="Cooke P."/>
            <person name="Costello M."/>
            <person name="D'Aco K."/>
            <person name="Daza R."/>
            <person name="De Haan G."/>
            <person name="DeGray S."/>
            <person name="DeMaso C."/>
            <person name="Dhargay N."/>
            <person name="Dooley K."/>
            <person name="Dooley E."/>
            <person name="Doricent M."/>
            <person name="Dorje P."/>
            <person name="Dorjee K."/>
            <person name="Dupes A."/>
            <person name="Elong R."/>
            <person name="Falk J."/>
            <person name="Farina A."/>
            <person name="Faro S."/>
            <person name="Ferguson D."/>
            <person name="Fisher S."/>
            <person name="Foley C.D."/>
            <person name="Franke A."/>
            <person name="Friedrich D."/>
            <person name="Gadbois L."/>
            <person name="Gearin G."/>
            <person name="Gearin C.R."/>
            <person name="Giannoukos G."/>
            <person name="Goode T."/>
            <person name="Graham J."/>
            <person name="Grandbois E."/>
            <person name="Grewal S."/>
            <person name="Gyaltsen K."/>
            <person name="Hafez N."/>
            <person name="Hagos B."/>
            <person name="Hall J."/>
            <person name="Henson C."/>
            <person name="Hollinger A."/>
            <person name="Honan T."/>
            <person name="Huard M.D."/>
            <person name="Hughes L."/>
            <person name="Hurhula B."/>
            <person name="Husby M.E."/>
            <person name="Kamat A."/>
            <person name="Kanga B."/>
            <person name="Kashin S."/>
            <person name="Khazanovich D."/>
            <person name="Kisner P."/>
            <person name="Lance K."/>
            <person name="Lara M."/>
            <person name="Lee W."/>
            <person name="Lennon N."/>
            <person name="Letendre F."/>
            <person name="LeVine R."/>
            <person name="Lipovsky A."/>
            <person name="Liu X."/>
            <person name="Liu J."/>
            <person name="Liu S."/>
            <person name="Lokyitsang T."/>
            <person name="Lokyitsang Y."/>
            <person name="Lubonja R."/>
            <person name="Lui A."/>
            <person name="MacDonald P."/>
            <person name="Magnisalis V."/>
            <person name="Maru K."/>
            <person name="Matthews C."/>
            <person name="McCusker W."/>
            <person name="McDonough S."/>
            <person name="Mehta T."/>
            <person name="Meldrim J."/>
            <person name="Meneus L."/>
            <person name="Mihai O."/>
            <person name="Mihalev A."/>
            <person name="Mihova T."/>
            <person name="Mittelman R."/>
            <person name="Mlenga V."/>
            <person name="Montmayeur A."/>
            <person name="Mulrain L."/>
            <person name="Navidi A."/>
            <person name="Naylor J."/>
            <person name="Negash T."/>
            <person name="Nguyen T."/>
            <person name="Nguyen N."/>
            <person name="Nicol R."/>
            <person name="Norbu C."/>
            <person name="Norbu N."/>
            <person name="Novod N."/>
            <person name="O'Neill B."/>
            <person name="Osman S."/>
            <person name="Markiewicz E."/>
            <person name="Oyono O.L."/>
            <person name="Patti C."/>
            <person name="Phunkhang P."/>
            <person name="Pierre F."/>
            <person name="Priest M."/>
            <person name="Raghuraman S."/>
            <person name="Rege F."/>
            <person name="Reyes R."/>
            <person name="Rise C."/>
            <person name="Rogov P."/>
            <person name="Ross K."/>
            <person name="Ryan E."/>
            <person name="Settipalli S."/>
            <person name="Shea T."/>
            <person name="Sherpa N."/>
            <person name="Shi L."/>
            <person name="Shih D."/>
            <person name="Sparrow T."/>
            <person name="Spaulding J."/>
            <person name="Stalker J."/>
            <person name="Stange-Thomann N."/>
            <person name="Stavropoulos S."/>
            <person name="Stone C."/>
            <person name="Strader C."/>
            <person name="Tesfaye S."/>
            <person name="Thomson T."/>
            <person name="Thoulutsang Y."/>
            <person name="Thoulutsang D."/>
            <person name="Topham K."/>
            <person name="Topping I."/>
            <person name="Tsamla T."/>
            <person name="Vassiliev H."/>
            <person name="Vo A."/>
            <person name="Wangchuk T."/>
            <person name="Wangdi T."/>
            <person name="Weiand M."/>
            <person name="Wilkinson J."/>
            <person name="Wilson A."/>
            <person name="Yadav S."/>
            <person name="Young G."/>
            <person name="Yu Q."/>
            <person name="Zembek L."/>
            <person name="Zhong D."/>
            <person name="Zimmer A."/>
            <person name="Zwirko Z."/>
            <person name="Jaffe D.B."/>
            <person name="Alvarez P."/>
            <person name="Brockman W."/>
            <person name="Butler J."/>
            <person name="Chin C."/>
            <person name="Gnerre S."/>
            <person name="Grabherr M."/>
            <person name="Kleber M."/>
            <person name="Mauceli E."/>
            <person name="MacCallum I."/>
        </authorList>
    </citation>
    <scope>NUCLEOTIDE SEQUENCE [LARGE SCALE GENOMIC DNA]</scope>
    <source>
        <strain evidence="6">Tucson 15010-1051.87</strain>
    </source>
</reference>
<evidence type="ECO:0000259" key="4">
    <source>
        <dbReference type="PROSITE" id="PS51858"/>
    </source>
</evidence>
<dbReference type="PROSITE" id="PS51858">
    <property type="entry name" value="PPPDE"/>
    <property type="match status" value="1"/>
</dbReference>
<dbReference type="OMA" id="CGMIRKK"/>
<dbReference type="InterPro" id="IPR008580">
    <property type="entry name" value="PPPDE_dom"/>
</dbReference>
<dbReference type="Pfam" id="PF05903">
    <property type="entry name" value="Peptidase_C97"/>
    <property type="match status" value="1"/>
</dbReference>
<dbReference type="GO" id="GO:0006508">
    <property type="term" value="P:proteolysis"/>
    <property type="evidence" value="ECO:0007669"/>
    <property type="project" value="UniProtKB-KW"/>
</dbReference>
<evidence type="ECO:0000256" key="1">
    <source>
        <dbReference type="ARBA" id="ARBA00008140"/>
    </source>
</evidence>
<dbReference type="EMBL" id="CH940655">
    <property type="protein sequence ID" value="EDW66095.1"/>
    <property type="molecule type" value="Genomic_DNA"/>
</dbReference>
<comment type="similarity">
    <text evidence="1">Belongs to the DeSI family.</text>
</comment>
<name>B4MA36_DROVI</name>
<proteinExistence type="inferred from homology"/>
<dbReference type="Gene3D" id="3.90.1720.30">
    <property type="entry name" value="PPPDE domains"/>
    <property type="match status" value="1"/>
</dbReference>
<keyword evidence="6" id="KW-1185">Reference proteome</keyword>
<evidence type="ECO:0000313" key="6">
    <source>
        <dbReference type="Proteomes" id="UP000008792"/>
    </source>
</evidence>
<dbReference type="OrthoDB" id="412286at2759"/>
<dbReference type="PANTHER" id="PTHR12378">
    <property type="entry name" value="DESUMOYLATING ISOPEPTIDASE"/>
    <property type="match status" value="1"/>
</dbReference>
<dbReference type="InterPro" id="IPR042266">
    <property type="entry name" value="PPPDE_sf"/>
</dbReference>
<dbReference type="STRING" id="7244.B4MA36"/>
<dbReference type="KEGG" id="dvi:6634671"/>
<accession>B4MA36</accession>
<dbReference type="SMART" id="SM01179">
    <property type="entry name" value="DUF862"/>
    <property type="match status" value="1"/>
</dbReference>
<organism evidence="5 6">
    <name type="scientific">Drosophila virilis</name>
    <name type="common">Fruit fly</name>
    <dbReference type="NCBI Taxonomy" id="7244"/>
    <lineage>
        <taxon>Eukaryota</taxon>
        <taxon>Metazoa</taxon>
        <taxon>Ecdysozoa</taxon>
        <taxon>Arthropoda</taxon>
        <taxon>Hexapoda</taxon>
        <taxon>Insecta</taxon>
        <taxon>Pterygota</taxon>
        <taxon>Neoptera</taxon>
        <taxon>Endopterygota</taxon>
        <taxon>Diptera</taxon>
        <taxon>Brachycera</taxon>
        <taxon>Muscomorpha</taxon>
        <taxon>Ephydroidea</taxon>
        <taxon>Drosophilidae</taxon>
        <taxon>Drosophila</taxon>
    </lineage>
</organism>
<evidence type="ECO:0000256" key="2">
    <source>
        <dbReference type="ARBA" id="ARBA00022670"/>
    </source>
</evidence>
<feature type="domain" description="PPPDE" evidence="4">
    <location>
        <begin position="34"/>
        <end position="179"/>
    </location>
</feature>
<evidence type="ECO:0000313" key="5">
    <source>
        <dbReference type="EMBL" id="EDW66095.1"/>
    </source>
</evidence>
<dbReference type="PhylomeDB" id="B4MA36"/>